<keyword evidence="9" id="KW-1185">Reference proteome</keyword>
<feature type="domain" description="B box-type" evidence="7">
    <location>
        <begin position="179"/>
        <end position="223"/>
    </location>
</feature>
<feature type="coiled-coil region" evidence="5">
    <location>
        <begin position="238"/>
        <end position="275"/>
    </location>
</feature>
<evidence type="ECO:0000256" key="5">
    <source>
        <dbReference type="SAM" id="Coils"/>
    </source>
</evidence>
<name>A0A8S3ZXH7_9EUPU</name>
<keyword evidence="3" id="KW-0862">Zinc</keyword>
<dbReference type="AlphaFoldDB" id="A0A8S3ZXH7"/>
<dbReference type="GO" id="GO:0061630">
    <property type="term" value="F:ubiquitin protein ligase activity"/>
    <property type="evidence" value="ECO:0007669"/>
    <property type="project" value="TreeGrafter"/>
</dbReference>
<evidence type="ECO:0000259" key="6">
    <source>
        <dbReference type="PROSITE" id="PS50089"/>
    </source>
</evidence>
<dbReference type="InterPro" id="IPR013083">
    <property type="entry name" value="Znf_RING/FYVE/PHD"/>
</dbReference>
<dbReference type="GO" id="GO:0005654">
    <property type="term" value="C:nucleoplasm"/>
    <property type="evidence" value="ECO:0007669"/>
    <property type="project" value="TreeGrafter"/>
</dbReference>
<sequence length="392" mass="46181">RQRVVYRLSSLCLHFCVQSHFAETPAQRYCLGSSEQRTVVMDEERRVEEKLEQFKNDAKTERRYSRHILLRIRTGKQRRRNLIFDEERFEETFLKCLICREMLHCHHTFCLDCLYQMYRVEGEFRQSLTGVFRSMPMTVKIQCPTCREGILISEQELRRLPNDHTIMELLSFVNQTSKNDVQYCTKHQMQPLNFFCEPCIMPVCCDCTVIDHKESKGHIVVNVDEAMKTYTPIVEETLDEIRAEKFNLAAKREALESALVELDQIQRNLNTQIRAVFDKIREVLDEREKELYAVSESEIERKREVVEGHMKVLMDREYELNSEFNDLQKAKDQKDISQIFSGHKAAREMLIKKVHVPTNSTKGFSVNFQYSSRAEAIIKQNVANLGDIIFKT</sequence>
<evidence type="ECO:0000313" key="8">
    <source>
        <dbReference type="EMBL" id="CAG5132325.1"/>
    </source>
</evidence>
<protein>
    <submittedName>
        <fullName evidence="8">Uncharacterized protein</fullName>
    </submittedName>
</protein>
<dbReference type="PANTHER" id="PTHR25462">
    <property type="entry name" value="BONUS, ISOFORM C-RELATED"/>
    <property type="match status" value="1"/>
</dbReference>
<dbReference type="SUPFAM" id="SSF57850">
    <property type="entry name" value="RING/U-box"/>
    <property type="match status" value="1"/>
</dbReference>
<dbReference type="Gene3D" id="3.30.40.10">
    <property type="entry name" value="Zinc/RING finger domain, C3HC4 (zinc finger)"/>
    <property type="match status" value="1"/>
</dbReference>
<evidence type="ECO:0000256" key="4">
    <source>
        <dbReference type="PROSITE-ProRule" id="PRU00024"/>
    </source>
</evidence>
<accession>A0A8S3ZXH7</accession>
<keyword evidence="2 4" id="KW-0863">Zinc-finger</keyword>
<proteinExistence type="predicted"/>
<dbReference type="EMBL" id="CAJHNH020005268">
    <property type="protein sequence ID" value="CAG5132325.1"/>
    <property type="molecule type" value="Genomic_DNA"/>
</dbReference>
<gene>
    <name evidence="8" type="ORF">CUNI_LOCUS17883</name>
</gene>
<dbReference type="SMART" id="SM00336">
    <property type="entry name" value="BBOX"/>
    <property type="match status" value="1"/>
</dbReference>
<dbReference type="Pfam" id="PF00643">
    <property type="entry name" value="zf-B_box"/>
    <property type="match status" value="1"/>
</dbReference>
<dbReference type="InterPro" id="IPR001841">
    <property type="entry name" value="Znf_RING"/>
</dbReference>
<dbReference type="Proteomes" id="UP000678393">
    <property type="component" value="Unassembled WGS sequence"/>
</dbReference>
<keyword evidence="5" id="KW-0175">Coiled coil</keyword>
<dbReference type="OrthoDB" id="6105938at2759"/>
<evidence type="ECO:0000256" key="3">
    <source>
        <dbReference type="ARBA" id="ARBA00022833"/>
    </source>
</evidence>
<dbReference type="PANTHER" id="PTHR25462:SF296">
    <property type="entry name" value="MEIOTIC P26, ISOFORM F"/>
    <property type="match status" value="1"/>
</dbReference>
<evidence type="ECO:0000256" key="1">
    <source>
        <dbReference type="ARBA" id="ARBA00022723"/>
    </source>
</evidence>
<dbReference type="GO" id="GO:0008270">
    <property type="term" value="F:zinc ion binding"/>
    <property type="evidence" value="ECO:0007669"/>
    <property type="project" value="UniProtKB-KW"/>
</dbReference>
<dbReference type="PROSITE" id="PS50089">
    <property type="entry name" value="ZF_RING_2"/>
    <property type="match status" value="1"/>
</dbReference>
<evidence type="ECO:0000259" key="7">
    <source>
        <dbReference type="PROSITE" id="PS50119"/>
    </source>
</evidence>
<dbReference type="SUPFAM" id="SSF57845">
    <property type="entry name" value="B-box zinc-binding domain"/>
    <property type="match status" value="1"/>
</dbReference>
<evidence type="ECO:0000313" key="9">
    <source>
        <dbReference type="Proteomes" id="UP000678393"/>
    </source>
</evidence>
<comment type="caution">
    <text evidence="8">The sequence shown here is derived from an EMBL/GenBank/DDBJ whole genome shotgun (WGS) entry which is preliminary data.</text>
</comment>
<dbReference type="PROSITE" id="PS00518">
    <property type="entry name" value="ZF_RING_1"/>
    <property type="match status" value="1"/>
</dbReference>
<organism evidence="8 9">
    <name type="scientific">Candidula unifasciata</name>
    <dbReference type="NCBI Taxonomy" id="100452"/>
    <lineage>
        <taxon>Eukaryota</taxon>
        <taxon>Metazoa</taxon>
        <taxon>Spiralia</taxon>
        <taxon>Lophotrochozoa</taxon>
        <taxon>Mollusca</taxon>
        <taxon>Gastropoda</taxon>
        <taxon>Heterobranchia</taxon>
        <taxon>Euthyneura</taxon>
        <taxon>Panpulmonata</taxon>
        <taxon>Eupulmonata</taxon>
        <taxon>Stylommatophora</taxon>
        <taxon>Helicina</taxon>
        <taxon>Helicoidea</taxon>
        <taxon>Geomitridae</taxon>
        <taxon>Candidula</taxon>
    </lineage>
</organism>
<dbReference type="Gene3D" id="3.30.160.60">
    <property type="entry name" value="Classic Zinc Finger"/>
    <property type="match status" value="1"/>
</dbReference>
<dbReference type="InterPro" id="IPR000315">
    <property type="entry name" value="Znf_B-box"/>
</dbReference>
<evidence type="ECO:0000256" key="2">
    <source>
        <dbReference type="ARBA" id="ARBA00022771"/>
    </source>
</evidence>
<dbReference type="InterPro" id="IPR047153">
    <property type="entry name" value="TRIM45/56/19-like"/>
</dbReference>
<keyword evidence="1" id="KW-0479">Metal-binding</keyword>
<dbReference type="PROSITE" id="PS50119">
    <property type="entry name" value="ZF_BBOX"/>
    <property type="match status" value="1"/>
</dbReference>
<feature type="non-terminal residue" evidence="8">
    <location>
        <position position="1"/>
    </location>
</feature>
<feature type="domain" description="RING-type" evidence="6">
    <location>
        <begin position="96"/>
        <end position="147"/>
    </location>
</feature>
<reference evidence="8" key="1">
    <citation type="submission" date="2021-04" db="EMBL/GenBank/DDBJ databases">
        <authorList>
            <consortium name="Molecular Ecology Group"/>
        </authorList>
    </citation>
    <scope>NUCLEOTIDE SEQUENCE</scope>
</reference>
<dbReference type="InterPro" id="IPR017907">
    <property type="entry name" value="Znf_RING_CS"/>
</dbReference>